<dbReference type="NCBIfam" id="NF038032">
    <property type="entry name" value="CehA_McbA_metalo"/>
    <property type="match status" value="1"/>
</dbReference>
<name>A0AAU7CLT5_9BACT</name>
<keyword evidence="1" id="KW-0732">Signal</keyword>
<dbReference type="RefSeq" id="WP_406699215.1">
    <property type="nucleotide sequence ID" value="NZ_CP155447.1"/>
</dbReference>
<proteinExistence type="predicted"/>
<organism evidence="2">
    <name type="scientific">Singulisphaera sp. Ch08</name>
    <dbReference type="NCBI Taxonomy" id="3120278"/>
    <lineage>
        <taxon>Bacteria</taxon>
        <taxon>Pseudomonadati</taxon>
        <taxon>Planctomycetota</taxon>
        <taxon>Planctomycetia</taxon>
        <taxon>Isosphaerales</taxon>
        <taxon>Isosphaeraceae</taxon>
        <taxon>Singulisphaera</taxon>
    </lineage>
</organism>
<protein>
    <submittedName>
        <fullName evidence="2">CehA/McbA family metallohydrolase</fullName>
    </submittedName>
</protein>
<evidence type="ECO:0000313" key="2">
    <source>
        <dbReference type="EMBL" id="XBH06364.1"/>
    </source>
</evidence>
<reference evidence="2" key="1">
    <citation type="submission" date="2024-05" db="EMBL/GenBank/DDBJ databases">
        <title>Planctomycetes of the genus Singulisphaera possess chitinolytic capabilities.</title>
        <authorList>
            <person name="Ivanova A."/>
        </authorList>
    </citation>
    <scope>NUCLEOTIDE SEQUENCE</scope>
    <source>
        <strain evidence="2">Ch08T</strain>
    </source>
</reference>
<accession>A0AAU7CLT5</accession>
<dbReference type="EMBL" id="CP155447">
    <property type="protein sequence ID" value="XBH06364.1"/>
    <property type="molecule type" value="Genomic_DNA"/>
</dbReference>
<dbReference type="AlphaFoldDB" id="A0AAU7CLT5"/>
<dbReference type="Gene3D" id="3.20.20.140">
    <property type="entry name" value="Metal-dependent hydrolases"/>
    <property type="match status" value="1"/>
</dbReference>
<sequence>MSAVMYRKLLAPVLLATLALQAQGADLVALSPQTIDRFLPQGKEVDGIFGDFALANDQLVAVIAQPKRGRNANMGVREVGGSLIDLTRRDLQSDQLSAFYPGAQLRELKFAGIEVEAPKVYEAAELDRVFVQARRVTLKLVATPREKEPDVEVSYTLEDGWPSVLVTTTFSNRGATPIDADLLDAIRADHSFESSPEAPAPLFWAYDKYFGQAYGVVAEGHEILAANARRLLLRYRDQDGKTTVRIAPGASYRFARRVIPGANLFDVRHVANQLAGSKDRPVRLTVKDEAGRPVAAADVALALSGKPYAWGRTDDKGEVLLTATQEPGELTVSALGHGSKKVTLAPDSPESLVVEMPAAATVVARITDADGQAIPCKVQFIGRDETKSPDFGPDSGEHAVKNAYYSHDGRFRRDLEPGSYDVIVSYGPEHDAVFTKLEAKRGQETLLEAKLVRSVKTDGWISSDFHSHSSPSGDNTGSQFGRVLNLLCEQIDFAPCTEHNRLSTYEPHLKRLGAERRMATCVGMELTGLPLPLNHQNAFPLILRPYTQDNGGPTTDTDPEIQIERLALWDGGSDKLVQANHPDMGWMFHDRNGDGTVDTGFAAMRGKMDVVEVHPLATIFGEPTDRAGGVTRNNRVVNWLQLLNQGLRIPGTVNTDAHYNFHGSGFLRNYLRSPTDDPAEIRTLDIVHTAERGNLVMTSGPFLEVELLAGGSSGTAAIPGNDLSAPGGEATLKVRVQCPNWFDVDRVQVFLNGRPSETLNFTRENSTGRFSEQVMKFDQEIPLRLERDTHVVVAAIGEKSTLGPVMGPTHAKDKPVAVSNPIFVDVDGGGFKPNGDLLGGLPVKAGR</sequence>
<evidence type="ECO:0000256" key="1">
    <source>
        <dbReference type="SAM" id="SignalP"/>
    </source>
</evidence>
<feature type="signal peptide" evidence="1">
    <location>
        <begin position="1"/>
        <end position="24"/>
    </location>
</feature>
<dbReference type="SUPFAM" id="SSF89550">
    <property type="entry name" value="PHP domain-like"/>
    <property type="match status" value="1"/>
</dbReference>
<feature type="chain" id="PRO_5043571281" evidence="1">
    <location>
        <begin position="25"/>
        <end position="847"/>
    </location>
</feature>
<dbReference type="InterPro" id="IPR016195">
    <property type="entry name" value="Pol/histidinol_Pase-like"/>
</dbReference>
<gene>
    <name evidence="2" type="ORF">V5E97_10095</name>
</gene>